<reference evidence="1" key="1">
    <citation type="journal article" date="2014" name="Front. Microbiol.">
        <title>High frequency of phylogenetically diverse reductive dehalogenase-homologous genes in deep subseafloor sedimentary metagenomes.</title>
        <authorList>
            <person name="Kawai M."/>
            <person name="Futagami T."/>
            <person name="Toyoda A."/>
            <person name="Takaki Y."/>
            <person name="Nishi S."/>
            <person name="Hori S."/>
            <person name="Arai W."/>
            <person name="Tsubouchi T."/>
            <person name="Morono Y."/>
            <person name="Uchiyama I."/>
            <person name="Ito T."/>
            <person name="Fujiyama A."/>
            <person name="Inagaki F."/>
            <person name="Takami H."/>
        </authorList>
    </citation>
    <scope>NUCLEOTIDE SEQUENCE</scope>
    <source>
        <strain evidence="1">Expedition CK06-06</strain>
    </source>
</reference>
<sequence length="37" mass="4013">PKQVGAPKLPVKQVMLVTIGNFHPLPKLKTSLFVNDG</sequence>
<evidence type="ECO:0000313" key="1">
    <source>
        <dbReference type="EMBL" id="GAH24469.1"/>
    </source>
</evidence>
<dbReference type="AlphaFoldDB" id="X1F541"/>
<proteinExistence type="predicted"/>
<name>X1F541_9ZZZZ</name>
<gene>
    <name evidence="1" type="ORF">S01H4_66544</name>
</gene>
<organism evidence="1">
    <name type="scientific">marine sediment metagenome</name>
    <dbReference type="NCBI Taxonomy" id="412755"/>
    <lineage>
        <taxon>unclassified sequences</taxon>
        <taxon>metagenomes</taxon>
        <taxon>ecological metagenomes</taxon>
    </lineage>
</organism>
<accession>X1F541</accession>
<protein>
    <submittedName>
        <fullName evidence="1">Uncharacterized protein</fullName>
    </submittedName>
</protein>
<comment type="caution">
    <text evidence="1">The sequence shown here is derived from an EMBL/GenBank/DDBJ whole genome shotgun (WGS) entry which is preliminary data.</text>
</comment>
<dbReference type="EMBL" id="BART01041269">
    <property type="protein sequence ID" value="GAH24469.1"/>
    <property type="molecule type" value="Genomic_DNA"/>
</dbReference>
<feature type="non-terminal residue" evidence="1">
    <location>
        <position position="1"/>
    </location>
</feature>